<evidence type="ECO:0000256" key="1">
    <source>
        <dbReference type="ARBA" id="ARBA00007613"/>
    </source>
</evidence>
<dbReference type="Proteomes" id="UP000297065">
    <property type="component" value="Chromosome"/>
</dbReference>
<accession>A0A4P7UHT9</accession>
<dbReference type="GO" id="GO:0015562">
    <property type="term" value="F:efflux transmembrane transporter activity"/>
    <property type="evidence" value="ECO:0007669"/>
    <property type="project" value="InterPro"/>
</dbReference>
<keyword evidence="2" id="KW-0564">Palmitate</keyword>
<keyword evidence="2" id="KW-0449">Lipoprotein</keyword>
<dbReference type="PANTHER" id="PTHR30203">
    <property type="entry name" value="OUTER MEMBRANE CATION EFFLUX PROTEIN"/>
    <property type="match status" value="1"/>
</dbReference>
<comment type="similarity">
    <text evidence="1 2">Belongs to the outer membrane factor (OMF) (TC 1.B.17) family.</text>
</comment>
<dbReference type="Pfam" id="PF02321">
    <property type="entry name" value="OEP"/>
    <property type="match status" value="2"/>
</dbReference>
<dbReference type="Gene3D" id="1.20.1600.10">
    <property type="entry name" value="Outer membrane efflux proteins (OEP)"/>
    <property type="match status" value="1"/>
</dbReference>
<keyword evidence="2" id="KW-1134">Transmembrane beta strand</keyword>
<gene>
    <name evidence="3" type="ORF">DDIC_08305</name>
</gene>
<dbReference type="EMBL" id="CP036295">
    <property type="protein sequence ID" value="QCC85873.1"/>
    <property type="molecule type" value="Genomic_DNA"/>
</dbReference>
<evidence type="ECO:0000256" key="2">
    <source>
        <dbReference type="RuleBase" id="RU362097"/>
    </source>
</evidence>
<reference evidence="3 4" key="1">
    <citation type="submission" date="2019-02" db="EMBL/GenBank/DDBJ databases">
        <title>Complete Genome Sequence of Desulfovibrio desulfuricans IC1, a Sulfonate Utilizing Anaerobe.</title>
        <authorList>
            <person name="Day L.A."/>
            <person name="De Leon K.B."/>
            <person name="Wall J.D."/>
        </authorList>
    </citation>
    <scope>NUCLEOTIDE SEQUENCE [LARGE SCALE GENOMIC DNA]</scope>
    <source>
        <strain evidence="3 4">IC1</strain>
    </source>
</reference>
<feature type="signal peptide" evidence="2">
    <location>
        <begin position="1"/>
        <end position="19"/>
    </location>
</feature>
<dbReference type="OrthoDB" id="9783163at2"/>
<evidence type="ECO:0000313" key="3">
    <source>
        <dbReference type="EMBL" id="QCC85873.1"/>
    </source>
</evidence>
<proteinExistence type="inferred from homology"/>
<dbReference type="InterPro" id="IPR010131">
    <property type="entry name" value="MdtP/NodT-like"/>
</dbReference>
<dbReference type="Gene3D" id="2.20.200.10">
    <property type="entry name" value="Outer membrane efflux proteins (OEP)"/>
    <property type="match status" value="1"/>
</dbReference>
<dbReference type="PROSITE" id="PS51257">
    <property type="entry name" value="PROKAR_LIPOPROTEIN"/>
    <property type="match status" value="1"/>
</dbReference>
<organism evidence="3 4">
    <name type="scientific">Desulfovibrio desulfuricans</name>
    <dbReference type="NCBI Taxonomy" id="876"/>
    <lineage>
        <taxon>Bacteria</taxon>
        <taxon>Pseudomonadati</taxon>
        <taxon>Thermodesulfobacteriota</taxon>
        <taxon>Desulfovibrionia</taxon>
        <taxon>Desulfovibrionales</taxon>
        <taxon>Desulfovibrionaceae</taxon>
        <taxon>Desulfovibrio</taxon>
    </lineage>
</organism>
<keyword evidence="2" id="KW-0812">Transmembrane</keyword>
<protein>
    <submittedName>
        <fullName evidence="3">Efflux transporter outer membrane subunit</fullName>
    </submittedName>
</protein>
<dbReference type="AlphaFoldDB" id="A0A4P7UHT9"/>
<comment type="subcellular location">
    <subcellularLocation>
        <location evidence="2">Cell membrane</location>
        <topology evidence="2">Lipid-anchor</topology>
    </subcellularLocation>
</comment>
<feature type="chain" id="PRO_5021041914" evidence="2">
    <location>
        <begin position="20"/>
        <end position="476"/>
    </location>
</feature>
<keyword evidence="2" id="KW-0472">Membrane</keyword>
<dbReference type="GO" id="GO:0005886">
    <property type="term" value="C:plasma membrane"/>
    <property type="evidence" value="ECO:0007669"/>
    <property type="project" value="UniProtKB-SubCell"/>
</dbReference>
<name>A0A4P7UHT9_DESDE</name>
<dbReference type="SUPFAM" id="SSF56954">
    <property type="entry name" value="Outer membrane efflux proteins (OEP)"/>
    <property type="match status" value="1"/>
</dbReference>
<dbReference type="RefSeq" id="WP_136400005.1">
    <property type="nucleotide sequence ID" value="NZ_CP036295.1"/>
</dbReference>
<dbReference type="InterPro" id="IPR003423">
    <property type="entry name" value="OMP_efflux"/>
</dbReference>
<sequence length="476" mass="52400">MSRLAILLLAGLMAGCSMAPTYKRPEMPIEANWPGYVPDASATVADKELAARLGWEQYFADPNMRNLISLALENNRDMRIALLNIESARGAYRIQRADQMPTINAQGSSLTQDNFDFLTTSGRHAYTHASALSVGLTSFEIDLFGRIQSLKDEALEKYLATEEASRSVKISLVASVAQAYVALVGDRERLQISEDMLKSQSDSYALIRRRYESGVSSELDLRQAETSVDQARVSCGLYSGRVAASRSALALLVGRPVDDQLLPAKLIKNMQPYRDLPVGLPSQVLLQRPDILQAEHLLKAANADIGAARANFFPRISLTSSIGSMGPELIDIFGNGTGVWQFLPQASLPIFDGGRNLATLSVSETQKKIAVATYEKAIQTAFKEVSDGIALRESWEKQLKAQRDLTEACRAAYYLSQARYNQGIESYLTVLVSQREWFAAQLTLVDVNQGRDQNRIEFYKVLGGGVVQTEKSAAKE</sequence>
<dbReference type="NCBIfam" id="TIGR01845">
    <property type="entry name" value="outer_NodT"/>
    <property type="match status" value="1"/>
</dbReference>
<dbReference type="PANTHER" id="PTHR30203:SF32">
    <property type="entry name" value="CATION EFFLUX SYSTEM PROTEIN CUSC"/>
    <property type="match status" value="1"/>
</dbReference>
<evidence type="ECO:0000313" key="4">
    <source>
        <dbReference type="Proteomes" id="UP000297065"/>
    </source>
</evidence>
<keyword evidence="2" id="KW-0732">Signal</keyword>